<accession>A0A8S5S2Q8</accession>
<dbReference type="Gene3D" id="2.70.70.10">
    <property type="entry name" value="Glucose Permease (Domain IIA)"/>
    <property type="match status" value="1"/>
</dbReference>
<keyword evidence="3" id="KW-0175">Coiled coil</keyword>
<protein>
    <submittedName>
        <fullName evidence="5">Membrane-bound metallopeptidase</fullName>
    </submittedName>
</protein>
<feature type="domain" description="M23ase beta-sheet core" evidence="4">
    <location>
        <begin position="274"/>
        <end position="344"/>
    </location>
</feature>
<keyword evidence="2" id="KW-0081">Bacteriolytic enzyme</keyword>
<dbReference type="Gene3D" id="6.10.250.3150">
    <property type="match status" value="1"/>
</dbReference>
<evidence type="ECO:0000256" key="1">
    <source>
        <dbReference type="ARBA" id="ARBA00022529"/>
    </source>
</evidence>
<dbReference type="GO" id="GO:0031640">
    <property type="term" value="P:killing of cells of another organism"/>
    <property type="evidence" value="ECO:0007669"/>
    <property type="project" value="UniProtKB-KW"/>
</dbReference>
<keyword evidence="1" id="KW-0929">Antimicrobial</keyword>
<dbReference type="SUPFAM" id="SSF51261">
    <property type="entry name" value="Duplicated hybrid motif"/>
    <property type="match status" value="1"/>
</dbReference>
<name>A0A8S5S2Q8_9CAUD</name>
<dbReference type="GO" id="GO:0042742">
    <property type="term" value="P:defense response to bacterium"/>
    <property type="evidence" value="ECO:0007669"/>
    <property type="project" value="UniProtKB-KW"/>
</dbReference>
<dbReference type="InterPro" id="IPR011055">
    <property type="entry name" value="Dup_hybrid_motif"/>
</dbReference>
<feature type="coiled-coil region" evidence="3">
    <location>
        <begin position="187"/>
        <end position="229"/>
    </location>
</feature>
<evidence type="ECO:0000256" key="3">
    <source>
        <dbReference type="SAM" id="Coils"/>
    </source>
</evidence>
<organism evidence="5">
    <name type="scientific">Siphoviridae sp. ctBLh2</name>
    <dbReference type="NCBI Taxonomy" id="2827803"/>
    <lineage>
        <taxon>Viruses</taxon>
        <taxon>Duplodnaviria</taxon>
        <taxon>Heunggongvirae</taxon>
        <taxon>Uroviricota</taxon>
        <taxon>Caudoviricetes</taxon>
    </lineage>
</organism>
<dbReference type="GO" id="GO:0003824">
    <property type="term" value="F:catalytic activity"/>
    <property type="evidence" value="ECO:0007669"/>
    <property type="project" value="UniProtKB-KW"/>
</dbReference>
<proteinExistence type="predicted"/>
<dbReference type="Pfam" id="PF01551">
    <property type="entry name" value="Peptidase_M23"/>
    <property type="match status" value="1"/>
</dbReference>
<dbReference type="EMBL" id="BK032514">
    <property type="protein sequence ID" value="DAF45292.1"/>
    <property type="molecule type" value="Genomic_DNA"/>
</dbReference>
<dbReference type="CDD" id="cd12797">
    <property type="entry name" value="M23_peptidase"/>
    <property type="match status" value="1"/>
</dbReference>
<evidence type="ECO:0000259" key="4">
    <source>
        <dbReference type="Pfam" id="PF01551"/>
    </source>
</evidence>
<evidence type="ECO:0000313" key="5">
    <source>
        <dbReference type="EMBL" id="DAF45292.1"/>
    </source>
</evidence>
<evidence type="ECO:0000256" key="2">
    <source>
        <dbReference type="ARBA" id="ARBA00022638"/>
    </source>
</evidence>
<sequence length="375" mass="42618">MKSLRMLIPILLLLCAAGTASGQNDARVAEQKRVIAALEKKIAAEEQEIARLRKGRSSTEEQVRRLARQIDSRSQLLDATEKEASQLRGEIARTDSVAGDLAARLERDRQQYAEMVREAYRNYRQNNYLTYLFSARDFADVARRITDLRAVAALRERKLRNIRSLADEVRTEQETLARRRRELDSVSTRLTAQREKLQRDSRNAKATIQQLSKREKSALQRKIEQEQQLDVAISELRKLSKGNKEGASFSSKTSGLRLPVVGGRVKRYKGNMAEISGPKEAQVISIYDGKVVETKRNRITGKYEVFIAHGEYITSYANLGSVCVGKGQKIARNQQIGTIGSSVDFETMQTEYRIVFGIYPPDPKQTMRAENCFRR</sequence>
<feature type="coiled-coil region" evidence="3">
    <location>
        <begin position="28"/>
        <end position="69"/>
    </location>
</feature>
<dbReference type="InterPro" id="IPR016047">
    <property type="entry name" value="M23ase_b-sheet_dom"/>
</dbReference>
<reference evidence="5" key="1">
    <citation type="journal article" date="2021" name="Proc. Natl. Acad. Sci. U.S.A.">
        <title>A Catalog of Tens of Thousands of Viruses from Human Metagenomes Reveals Hidden Associations with Chronic Diseases.</title>
        <authorList>
            <person name="Tisza M.J."/>
            <person name="Buck C.B."/>
        </authorList>
    </citation>
    <scope>NUCLEOTIDE SEQUENCE</scope>
    <source>
        <strain evidence="5">CtBLh2</strain>
    </source>
</reference>